<gene>
    <name evidence="2" type="ORF">B9J98_05635</name>
</gene>
<evidence type="ECO:0000313" key="3">
    <source>
        <dbReference type="Proteomes" id="UP000244066"/>
    </source>
</evidence>
<dbReference type="GO" id="GO:0043758">
    <property type="term" value="F:acetate-CoA ligase (ADP-forming) activity"/>
    <property type="evidence" value="ECO:0007669"/>
    <property type="project" value="InterPro"/>
</dbReference>
<organism evidence="2 3">
    <name type="scientific">Candidatus Terraquivivens tikiterensis</name>
    <dbReference type="NCBI Taxonomy" id="1980982"/>
    <lineage>
        <taxon>Archaea</taxon>
        <taxon>Nitrososphaerota</taxon>
        <taxon>Candidatus Wolframiiraptoraceae</taxon>
        <taxon>Candidatus Terraquivivens</taxon>
    </lineage>
</organism>
<dbReference type="Gene3D" id="3.40.50.720">
    <property type="entry name" value="NAD(P)-binding Rossmann-like Domain"/>
    <property type="match status" value="1"/>
</dbReference>
<dbReference type="PANTHER" id="PTHR42793">
    <property type="entry name" value="COA BINDING DOMAIN CONTAINING PROTEIN"/>
    <property type="match status" value="1"/>
</dbReference>
<evidence type="ECO:0000313" key="2">
    <source>
        <dbReference type="EMBL" id="PUA31671.1"/>
    </source>
</evidence>
<dbReference type="InterPro" id="IPR032875">
    <property type="entry name" value="Succ_CoA_lig_flav_dom"/>
</dbReference>
<dbReference type="Pfam" id="PF13380">
    <property type="entry name" value="CoA_binding_2"/>
    <property type="match status" value="1"/>
</dbReference>
<comment type="caution">
    <text evidence="2">The sequence shown here is derived from an EMBL/GenBank/DDBJ whole genome shotgun (WGS) entry which is preliminary data.</text>
</comment>
<dbReference type="SUPFAM" id="SSF52210">
    <property type="entry name" value="Succinyl-CoA synthetase domains"/>
    <property type="match status" value="2"/>
</dbReference>
<dbReference type="Pfam" id="PF19045">
    <property type="entry name" value="Ligase_CoA_2"/>
    <property type="match status" value="1"/>
</dbReference>
<name>A0A2R7Y2A4_9ARCH</name>
<proteinExistence type="predicted"/>
<protein>
    <submittedName>
        <fullName evidence="2">Acetyl CoA synthetase</fullName>
    </submittedName>
</protein>
<dbReference type="SMART" id="SM00881">
    <property type="entry name" value="CoA_binding"/>
    <property type="match status" value="1"/>
</dbReference>
<dbReference type="PANTHER" id="PTHR42793:SF1">
    <property type="entry name" value="PEPTIDYL-LYSINE N-ACETYLTRANSFERASE PATZ"/>
    <property type="match status" value="1"/>
</dbReference>
<dbReference type="InterPro" id="IPR016102">
    <property type="entry name" value="Succinyl-CoA_synth-like"/>
</dbReference>
<dbReference type="InterPro" id="IPR036291">
    <property type="entry name" value="NAD(P)-bd_dom_sf"/>
</dbReference>
<dbReference type="InterPro" id="IPR003781">
    <property type="entry name" value="CoA-bd"/>
</dbReference>
<sequence length="463" mass="49978">MAYLKYLFYPRGIAVVGASRDPSKIGSRILKNLIEYGYQGRTYPVNPNVNEIMGLKAYPSVSSIDGPVDVVVVSVPAKHVLDIIDDAGKVGVKHAVVITSGFKEVGNVELEEEVVRRANKYGMRVLGPNIFGYVYTPSKINATFGPCNVIPGNVAFVSQSGALGIALMGMTILENIGISAMISIGNKADLEDSDFLEFFEDDPNTSVILLYIEGAKDGKRFVEVASRVSLKKPIVAIKSGRTEAGARAAVSHTGALAGGPAIWEAAFRQSGILFAKSVEEAFDWVKALSWNPMQTGDRLIIITNGGGAGVQATDTLAENGISLTKPPQELVEKIKKFTPPFASFTNPIDLTGMALDEWYYETLLAALKNPDVHAITVLYCQTAVTDPMKVAQSIVDAVRDSGIRKPKTVAMIGGVESFEAIKYLTKNKIPAYPTPERAAAAMASIYKYIKLRNYIAKRLGAKF</sequence>
<dbReference type="Proteomes" id="UP000244066">
    <property type="component" value="Unassembled WGS sequence"/>
</dbReference>
<reference evidence="2 3" key="1">
    <citation type="submission" date="2017-04" db="EMBL/GenBank/DDBJ databases">
        <title>Draft Aigarchaeota genome from a New Zealand hot spring.</title>
        <authorList>
            <person name="Reysenbach A.-L."/>
            <person name="Donaho J.A."/>
            <person name="Gerhart J."/>
            <person name="Kelley J.F."/>
            <person name="Kouba K."/>
            <person name="Podar M."/>
            <person name="Stott M."/>
        </authorList>
    </citation>
    <scope>NUCLEOTIDE SEQUENCE [LARGE SCALE GENOMIC DNA]</scope>
    <source>
        <strain evidence="2">NZ13_MG1</strain>
    </source>
</reference>
<dbReference type="Gene3D" id="3.40.50.261">
    <property type="entry name" value="Succinyl-CoA synthetase domains"/>
    <property type="match status" value="2"/>
</dbReference>
<dbReference type="Pfam" id="PF13607">
    <property type="entry name" value="Succ_CoA_lig"/>
    <property type="match status" value="1"/>
</dbReference>
<accession>A0A2R7Y2A4</accession>
<evidence type="ECO:0000259" key="1">
    <source>
        <dbReference type="SMART" id="SM00881"/>
    </source>
</evidence>
<dbReference type="EMBL" id="NDWU01000014">
    <property type="protein sequence ID" value="PUA31671.1"/>
    <property type="molecule type" value="Genomic_DNA"/>
</dbReference>
<dbReference type="InterPro" id="IPR043938">
    <property type="entry name" value="Ligase_CoA_dom"/>
</dbReference>
<dbReference type="SUPFAM" id="SSF51735">
    <property type="entry name" value="NAD(P)-binding Rossmann-fold domains"/>
    <property type="match status" value="1"/>
</dbReference>
<dbReference type="AlphaFoldDB" id="A0A2R7Y2A4"/>
<feature type="domain" description="CoA-binding" evidence="1">
    <location>
        <begin position="7"/>
        <end position="102"/>
    </location>
</feature>